<keyword evidence="2" id="KW-1185">Reference proteome</keyword>
<dbReference type="RefSeq" id="WP_058117794.1">
    <property type="nucleotide sequence ID" value="NZ_CP011307.1"/>
</dbReference>
<dbReference type="AlphaFoldDB" id="A0A0S2W4A5"/>
<reference evidence="1 2" key="1">
    <citation type="journal article" date="2015" name="Nat. Commun.">
        <title>Production of butyrate from lysine and the Amadori product fructoselysine by a human gut commensal.</title>
        <authorList>
            <person name="Bui T.P."/>
            <person name="Ritari J."/>
            <person name="Boeren S."/>
            <person name="de Waard P."/>
            <person name="Plugge C.M."/>
            <person name="de Vos W.M."/>
        </authorList>
    </citation>
    <scope>NUCLEOTIDE SEQUENCE [LARGE SCALE GENOMIC DNA]</scope>
    <source>
        <strain evidence="1 2">AF211</strain>
    </source>
</reference>
<organism evidence="1 2">
    <name type="scientific">Intestinimonas butyriciproducens</name>
    <dbReference type="NCBI Taxonomy" id="1297617"/>
    <lineage>
        <taxon>Bacteria</taxon>
        <taxon>Bacillati</taxon>
        <taxon>Bacillota</taxon>
        <taxon>Clostridia</taxon>
        <taxon>Eubacteriales</taxon>
        <taxon>Intestinimonas</taxon>
    </lineage>
</organism>
<dbReference type="Gene3D" id="3.30.70.120">
    <property type="match status" value="1"/>
</dbReference>
<dbReference type="SUPFAM" id="SSF54913">
    <property type="entry name" value="GlnB-like"/>
    <property type="match status" value="2"/>
</dbReference>
<dbReference type="EMBL" id="CP011307">
    <property type="protein sequence ID" value="ALP94198.1"/>
    <property type="molecule type" value="Genomic_DNA"/>
</dbReference>
<accession>A0A0S2W4A5</accession>
<name>A0A0S2W4A5_9FIRM</name>
<dbReference type="KEGG" id="ibu:IB211_01807c"/>
<dbReference type="eggNOG" id="COG0347">
    <property type="taxonomic scope" value="Bacteria"/>
</dbReference>
<reference evidence="2" key="2">
    <citation type="submission" date="2015-04" db="EMBL/GenBank/DDBJ databases">
        <title>A butyrogenic pathway from the amino acid lysine in a human gut commensal.</title>
        <authorList>
            <person name="de Vos W.M."/>
            <person name="Bui N.T.P."/>
            <person name="Plugge C.M."/>
            <person name="Ritari J."/>
        </authorList>
    </citation>
    <scope>NUCLEOTIDE SEQUENCE [LARGE SCALE GENOMIC DNA]</scope>
    <source>
        <strain evidence="2">AF211</strain>
    </source>
</reference>
<dbReference type="Proteomes" id="UP000064844">
    <property type="component" value="Chromosome"/>
</dbReference>
<dbReference type="GO" id="GO:0006808">
    <property type="term" value="P:regulation of nitrogen utilization"/>
    <property type="evidence" value="ECO:0007669"/>
    <property type="project" value="InterPro"/>
</dbReference>
<evidence type="ECO:0000313" key="2">
    <source>
        <dbReference type="Proteomes" id="UP000064844"/>
    </source>
</evidence>
<protein>
    <submittedName>
        <fullName evidence="1">Nitrogen regulatory protein P-II</fullName>
    </submittedName>
</protein>
<proteinExistence type="predicted"/>
<dbReference type="PROSITE" id="PS51343">
    <property type="entry name" value="PII_GLNB_DOM"/>
    <property type="match status" value="1"/>
</dbReference>
<dbReference type="InterPro" id="IPR015867">
    <property type="entry name" value="N-reg_PII/ATP_PRibTrfase_C"/>
</dbReference>
<dbReference type="GO" id="GO:0030234">
    <property type="term" value="F:enzyme regulator activity"/>
    <property type="evidence" value="ECO:0007669"/>
    <property type="project" value="InterPro"/>
</dbReference>
<dbReference type="InterPro" id="IPR011322">
    <property type="entry name" value="N-reg_PII-like_a/b"/>
</dbReference>
<gene>
    <name evidence="1" type="ORF">IB211_01807c</name>
</gene>
<dbReference type="STRING" id="1297617.IB211_01807c"/>
<dbReference type="InterPro" id="IPR002187">
    <property type="entry name" value="N-reg_PII"/>
</dbReference>
<evidence type="ECO:0000313" key="1">
    <source>
        <dbReference type="EMBL" id="ALP94198.1"/>
    </source>
</evidence>
<sequence>MKEQSRIKLMVTILDRGRGARAVELFAGAGIRQHYATPGRGTANSDILDYLGLGETEKDVLLTLLPEHAVPPLLAAAGKELELATPGKGILFTMPLSAVSGAVAQIVNREVQRTGAEKEEPMQQKEKDDLIVVVVNSGCDDAVMSAAKSAGARGGTILHGRRLGAEGEKPGGSGVRPEKDIVAILAPRELRQPIMEAVNREAGIATESHGVLFSLPVDEVIGLSRMER</sequence>